<evidence type="ECO:0000313" key="5">
    <source>
        <dbReference type="EMBL" id="MDZ5458890.1"/>
    </source>
</evidence>
<dbReference type="Pfam" id="PF00015">
    <property type="entry name" value="MCPsignal"/>
    <property type="match status" value="1"/>
</dbReference>
<dbReference type="PROSITE" id="PS50111">
    <property type="entry name" value="CHEMOTAXIS_TRANSDUC_2"/>
    <property type="match status" value="1"/>
</dbReference>
<accession>A0ABU5IIA7</accession>
<gene>
    <name evidence="5" type="ORF">SM757_20100</name>
</gene>
<dbReference type="SUPFAM" id="SSF58104">
    <property type="entry name" value="Methyl-accepting chemotaxis protein (MCP) signaling domain"/>
    <property type="match status" value="1"/>
</dbReference>
<dbReference type="PANTHER" id="PTHR32089">
    <property type="entry name" value="METHYL-ACCEPTING CHEMOTAXIS PROTEIN MCPB"/>
    <property type="match status" value="1"/>
</dbReference>
<keyword evidence="3" id="KW-0175">Coiled coil</keyword>
<sequence>MLRLFRRSDGSGATERVDADVEAATPTATSDAVAVVRAMSAQASNVGRDAAEVRGVMEDAQKIVHAQGLAMQQVARQLEEVHTAQGSIANVTLETLQAVAHAREALQSVSREVQGIMQTLHQVADAAGQITQIALQTRLVAFNASVEAKRAGDAGRGFGVVADAVKDLAGKVETTSKAIMSTVGQLDERIENFSRDLRFDETADVRSRSAVHTAFSSVEQDVERISQAADQSRNICARLNENAQELGSEVQQASAKLNGALACSERFLKVSEAMIEQVAGFGIETDDTPFIQAAQQAAQQISTLLENAVRSGAIRQADLFDDQYRAIPHTNPAQHLTRFVELADRLFPQVQERMLGMSPRVSYCIAVDRNGYCAMHNKKYSQPQRGNVAWDTANSRYRRIFNDRTGLASARNQRPFLLQTYRRDMGGGQHVLLKEASAPIVVGGRHWGGLRIGFSF</sequence>
<protein>
    <submittedName>
        <fullName evidence="5">Methyl-accepting chemotaxis protein</fullName>
    </submittedName>
</protein>
<dbReference type="SMART" id="SM00283">
    <property type="entry name" value="MA"/>
    <property type="match status" value="1"/>
</dbReference>
<feature type="coiled-coil region" evidence="3">
    <location>
        <begin position="222"/>
        <end position="256"/>
    </location>
</feature>
<name>A0ABU5IIA7_9BURK</name>
<dbReference type="PANTHER" id="PTHR32089:SF112">
    <property type="entry name" value="LYSOZYME-LIKE PROTEIN-RELATED"/>
    <property type="match status" value="1"/>
</dbReference>
<dbReference type="RefSeq" id="WP_322466842.1">
    <property type="nucleotide sequence ID" value="NZ_JAXOJX010000036.1"/>
</dbReference>
<evidence type="ECO:0000256" key="1">
    <source>
        <dbReference type="ARBA" id="ARBA00023224"/>
    </source>
</evidence>
<dbReference type="Gene3D" id="1.10.287.950">
    <property type="entry name" value="Methyl-accepting chemotaxis protein"/>
    <property type="match status" value="1"/>
</dbReference>
<dbReference type="Proteomes" id="UP001293718">
    <property type="component" value="Unassembled WGS sequence"/>
</dbReference>
<evidence type="ECO:0000313" key="6">
    <source>
        <dbReference type="Proteomes" id="UP001293718"/>
    </source>
</evidence>
<keyword evidence="1 2" id="KW-0807">Transducer</keyword>
<evidence type="ECO:0000259" key="4">
    <source>
        <dbReference type="PROSITE" id="PS50111"/>
    </source>
</evidence>
<proteinExistence type="predicted"/>
<dbReference type="InterPro" id="IPR004089">
    <property type="entry name" value="MCPsignal_dom"/>
</dbReference>
<keyword evidence="6" id="KW-1185">Reference proteome</keyword>
<dbReference type="EMBL" id="JAXOJX010000036">
    <property type="protein sequence ID" value="MDZ5458890.1"/>
    <property type="molecule type" value="Genomic_DNA"/>
</dbReference>
<comment type="caution">
    <text evidence="5">The sequence shown here is derived from an EMBL/GenBank/DDBJ whole genome shotgun (WGS) entry which is preliminary data.</text>
</comment>
<organism evidence="5 6">
    <name type="scientific">Azohydromonas lata</name>
    <dbReference type="NCBI Taxonomy" id="45677"/>
    <lineage>
        <taxon>Bacteria</taxon>
        <taxon>Pseudomonadati</taxon>
        <taxon>Pseudomonadota</taxon>
        <taxon>Betaproteobacteria</taxon>
        <taxon>Burkholderiales</taxon>
        <taxon>Sphaerotilaceae</taxon>
        <taxon>Azohydromonas</taxon>
    </lineage>
</organism>
<feature type="domain" description="Methyl-accepting transducer" evidence="4">
    <location>
        <begin position="35"/>
        <end position="261"/>
    </location>
</feature>
<evidence type="ECO:0000256" key="2">
    <source>
        <dbReference type="PROSITE-ProRule" id="PRU00284"/>
    </source>
</evidence>
<reference evidence="5 6" key="1">
    <citation type="submission" date="2023-11" db="EMBL/GenBank/DDBJ databases">
        <title>Draft genome of Azohydromonas lata strain H1 (DSM1123), a polyhydroxyalkanoate producer.</title>
        <authorList>
            <person name="Traversa D."/>
            <person name="D'Addabbo P."/>
            <person name="Pazzani C."/>
            <person name="Manzari C."/>
            <person name="Chiara M."/>
            <person name="Scrascia M."/>
        </authorList>
    </citation>
    <scope>NUCLEOTIDE SEQUENCE [LARGE SCALE GENOMIC DNA]</scope>
    <source>
        <strain evidence="5 6">H1</strain>
    </source>
</reference>
<evidence type="ECO:0000256" key="3">
    <source>
        <dbReference type="SAM" id="Coils"/>
    </source>
</evidence>